<dbReference type="SUPFAM" id="SSF52833">
    <property type="entry name" value="Thioredoxin-like"/>
    <property type="match status" value="1"/>
</dbReference>
<feature type="domain" description="Thioredoxin" evidence="2">
    <location>
        <begin position="71"/>
        <end position="209"/>
    </location>
</feature>
<dbReference type="PROSITE" id="PS51352">
    <property type="entry name" value="THIOREDOXIN_2"/>
    <property type="match status" value="1"/>
</dbReference>
<dbReference type="Gene3D" id="3.40.30.10">
    <property type="entry name" value="Glutaredoxin"/>
    <property type="match status" value="1"/>
</dbReference>
<dbReference type="InterPro" id="IPR036249">
    <property type="entry name" value="Thioredoxin-like_sf"/>
</dbReference>
<dbReference type="InterPro" id="IPR050553">
    <property type="entry name" value="Thioredoxin_ResA/DsbE_sf"/>
</dbReference>
<evidence type="ECO:0000313" key="3">
    <source>
        <dbReference type="EMBL" id="MEI4278647.1"/>
    </source>
</evidence>
<feature type="chain" id="PRO_5045805785" evidence="1">
    <location>
        <begin position="41"/>
        <end position="216"/>
    </location>
</feature>
<proteinExistence type="predicted"/>
<reference evidence="3 4" key="1">
    <citation type="submission" date="2024-03" db="EMBL/GenBank/DDBJ databases">
        <title>Draft genome sequence of Klenkia terrae.</title>
        <authorList>
            <person name="Duangmal K."/>
            <person name="Chantavorakit T."/>
        </authorList>
    </citation>
    <scope>NUCLEOTIDE SEQUENCE [LARGE SCALE GENOMIC DNA]</scope>
    <source>
        <strain evidence="3 4">JCM 17786</strain>
    </source>
</reference>
<keyword evidence="1" id="KW-0732">Signal</keyword>
<dbReference type="PANTHER" id="PTHR42852:SF13">
    <property type="entry name" value="PROTEIN DIPZ"/>
    <property type="match status" value="1"/>
</dbReference>
<dbReference type="Pfam" id="PF08534">
    <property type="entry name" value="Redoxin"/>
    <property type="match status" value="1"/>
</dbReference>
<feature type="signal peptide" evidence="1">
    <location>
        <begin position="1"/>
        <end position="40"/>
    </location>
</feature>
<evidence type="ECO:0000313" key="4">
    <source>
        <dbReference type="Proteomes" id="UP001373496"/>
    </source>
</evidence>
<gene>
    <name evidence="3" type="ORF">UXQ13_09235</name>
</gene>
<name>A0ABU8E4S2_9ACTN</name>
<dbReference type="InterPro" id="IPR013766">
    <property type="entry name" value="Thioredoxin_domain"/>
</dbReference>
<dbReference type="Proteomes" id="UP001373496">
    <property type="component" value="Unassembled WGS sequence"/>
</dbReference>
<sequence length="216" mass="22216">MDDTTSCGGRMTSRCATGTRLRRSAGVLVAVLALSGCGAAAPSSGNTEPTAVAVPGDVAGCDSFAADGQGAPRGNTLPTLTLPCLVPGGDVALDDLGDRPVLVNLWASWCSPCREEMPLLQDVYERYGSRVGVLGVNTEDTPSAAASLLADLDVTYAHVVDRDKRLLNELGVPGLPVTLAVAADGRILDRQVGQASAERLEEMISLLVTDAATSPP</sequence>
<keyword evidence="4" id="KW-1185">Reference proteome</keyword>
<organism evidence="3 4">
    <name type="scientific">Klenkia terrae</name>
    <dbReference type="NCBI Taxonomy" id="1052259"/>
    <lineage>
        <taxon>Bacteria</taxon>
        <taxon>Bacillati</taxon>
        <taxon>Actinomycetota</taxon>
        <taxon>Actinomycetes</taxon>
        <taxon>Geodermatophilales</taxon>
        <taxon>Geodermatophilaceae</taxon>
        <taxon>Klenkia</taxon>
    </lineage>
</organism>
<dbReference type="EMBL" id="JBAPLV010000008">
    <property type="protein sequence ID" value="MEI4278647.1"/>
    <property type="molecule type" value="Genomic_DNA"/>
</dbReference>
<dbReference type="CDD" id="cd02966">
    <property type="entry name" value="TlpA_like_family"/>
    <property type="match status" value="1"/>
</dbReference>
<dbReference type="PANTHER" id="PTHR42852">
    <property type="entry name" value="THIOL:DISULFIDE INTERCHANGE PROTEIN DSBE"/>
    <property type="match status" value="1"/>
</dbReference>
<protein>
    <submittedName>
        <fullName evidence="3">TlpA disulfide reductase family protein</fullName>
    </submittedName>
</protein>
<comment type="caution">
    <text evidence="3">The sequence shown here is derived from an EMBL/GenBank/DDBJ whole genome shotgun (WGS) entry which is preliminary data.</text>
</comment>
<dbReference type="InterPro" id="IPR013740">
    <property type="entry name" value="Redoxin"/>
</dbReference>
<evidence type="ECO:0000259" key="2">
    <source>
        <dbReference type="PROSITE" id="PS51352"/>
    </source>
</evidence>
<evidence type="ECO:0000256" key="1">
    <source>
        <dbReference type="SAM" id="SignalP"/>
    </source>
</evidence>
<dbReference type="RefSeq" id="WP_225232416.1">
    <property type="nucleotide sequence ID" value="NZ_JBAPLV010000008.1"/>
</dbReference>
<accession>A0ABU8E4S2</accession>